<name>A0A1W2GRV4_REIFA</name>
<dbReference type="RefSeq" id="WP_084374749.1">
    <property type="nucleotide sequence ID" value="NZ_FWYF01000005.1"/>
</dbReference>
<keyword evidence="2" id="KW-1185">Reference proteome</keyword>
<proteinExistence type="predicted"/>
<evidence type="ECO:0000313" key="2">
    <source>
        <dbReference type="Proteomes" id="UP000192472"/>
    </source>
</evidence>
<sequence>MVRNENTVCDINFIDEYEFESRIKTVSDNILIWIETEQTFEKKIPGLYKKFDKLVSEFDKVDIIFDIKKISEFRLNPIQRKLCRRFFDVNQNKLRHAYIVTKDQTFLRLTSKLLMRNYFELITFHSSREEALDIINLARI</sequence>
<dbReference type="AlphaFoldDB" id="A0A1W2GRV4"/>
<dbReference type="STRING" id="692418.SAMN04488029_4046"/>
<evidence type="ECO:0000313" key="1">
    <source>
        <dbReference type="EMBL" id="SMD39108.1"/>
    </source>
</evidence>
<dbReference type="EMBL" id="FWYF01000005">
    <property type="protein sequence ID" value="SMD39108.1"/>
    <property type="molecule type" value="Genomic_DNA"/>
</dbReference>
<dbReference type="Proteomes" id="UP000192472">
    <property type="component" value="Unassembled WGS sequence"/>
</dbReference>
<organism evidence="1 2">
    <name type="scientific">Reichenbachiella faecimaris</name>
    <dbReference type="NCBI Taxonomy" id="692418"/>
    <lineage>
        <taxon>Bacteria</taxon>
        <taxon>Pseudomonadati</taxon>
        <taxon>Bacteroidota</taxon>
        <taxon>Cytophagia</taxon>
        <taxon>Cytophagales</taxon>
        <taxon>Reichenbachiellaceae</taxon>
        <taxon>Reichenbachiella</taxon>
    </lineage>
</organism>
<evidence type="ECO:0008006" key="3">
    <source>
        <dbReference type="Google" id="ProtNLM"/>
    </source>
</evidence>
<gene>
    <name evidence="1" type="ORF">SAMN04488029_4046</name>
</gene>
<protein>
    <recommendedName>
        <fullName evidence="3">SpoIIAA-like</fullName>
    </recommendedName>
</protein>
<reference evidence="1 2" key="1">
    <citation type="submission" date="2017-04" db="EMBL/GenBank/DDBJ databases">
        <authorList>
            <person name="Afonso C.L."/>
            <person name="Miller P.J."/>
            <person name="Scott M.A."/>
            <person name="Spackman E."/>
            <person name="Goraichik I."/>
            <person name="Dimitrov K.M."/>
            <person name="Suarez D.L."/>
            <person name="Swayne D.E."/>
        </authorList>
    </citation>
    <scope>NUCLEOTIDE SEQUENCE [LARGE SCALE GENOMIC DNA]</scope>
    <source>
        <strain evidence="1 2">DSM 26133</strain>
    </source>
</reference>
<accession>A0A1W2GRV4</accession>